<reference evidence="2 3" key="1">
    <citation type="submission" date="2016-10" db="EMBL/GenBank/DDBJ databases">
        <authorList>
            <person name="de Groot N.N."/>
        </authorList>
    </citation>
    <scope>NUCLEOTIDE SEQUENCE [LARGE SCALE GENOMIC DNA]</scope>
    <source>
        <strain evidence="2 3">LMG 2247</strain>
    </source>
</reference>
<gene>
    <name evidence="2" type="ORF">SAMN05216466_10381</name>
</gene>
<sequence>MSPLSRNRLVRAELDEWLREGAVTPQQHTHLAERYVLKNWDWHSLGRWFSIFGGISVAAGLYQLLHDVMHFTLVHLAVALTVALALLFAGGDTLKKRGYRWPPRVLELLGGIDLIGLSFVLGIIFSTGSGNWPALLLIDLVLLLVLSYALNNILLMVLSTVVFFTWFGGCTGYDAGWEAYWFGMNYPLRFLGAAVAIVGAGVLHFRAEQRWLAVWSGFAKVWIACGIFFAEMALWLLSIFGNFGAMDGPWHEAGGMELLLFNALWLLGNLALLATGVRLRFAMLRGYAVTFIVIQVYTLYFTQIQPALGFLLGNTLAGGSALVLVVWLESRRRRSRSDDIAPQ</sequence>
<dbReference type="OrthoDB" id="1120077at2"/>
<feature type="transmembrane region" description="Helical" evidence="1">
    <location>
        <begin position="307"/>
        <end position="328"/>
    </location>
</feature>
<dbReference type="RefSeq" id="WP_090683137.1">
    <property type="nucleotide sequence ID" value="NZ_CADERL010000022.1"/>
</dbReference>
<accession>A0A1G7TMZ4</accession>
<evidence type="ECO:0000313" key="2">
    <source>
        <dbReference type="EMBL" id="SDG36384.1"/>
    </source>
</evidence>
<feature type="transmembrane region" description="Helical" evidence="1">
    <location>
        <begin position="106"/>
        <end position="126"/>
    </location>
</feature>
<keyword evidence="1" id="KW-0812">Transmembrane</keyword>
<keyword evidence="1" id="KW-1133">Transmembrane helix</keyword>
<feature type="transmembrane region" description="Helical" evidence="1">
    <location>
        <begin position="132"/>
        <end position="150"/>
    </location>
</feature>
<feature type="transmembrane region" description="Helical" evidence="1">
    <location>
        <begin position="284"/>
        <end position="301"/>
    </location>
</feature>
<proteinExistence type="predicted"/>
<dbReference type="AlphaFoldDB" id="A0A1G7TMZ4"/>
<feature type="transmembrane region" description="Helical" evidence="1">
    <location>
        <begin position="258"/>
        <end position="277"/>
    </location>
</feature>
<protein>
    <submittedName>
        <fullName evidence="2">Uncharacterized membrane protein</fullName>
    </submittedName>
</protein>
<keyword evidence="1" id="KW-0472">Membrane</keyword>
<evidence type="ECO:0000256" key="1">
    <source>
        <dbReference type="SAM" id="Phobius"/>
    </source>
</evidence>
<feature type="transmembrane region" description="Helical" evidence="1">
    <location>
        <begin position="188"/>
        <end position="205"/>
    </location>
</feature>
<feature type="transmembrane region" description="Helical" evidence="1">
    <location>
        <begin position="157"/>
        <end position="176"/>
    </location>
</feature>
<organism evidence="2 3">
    <name type="scientific">Paraburkholderia phenazinium</name>
    <dbReference type="NCBI Taxonomy" id="60549"/>
    <lineage>
        <taxon>Bacteria</taxon>
        <taxon>Pseudomonadati</taxon>
        <taxon>Pseudomonadota</taxon>
        <taxon>Betaproteobacteria</taxon>
        <taxon>Burkholderiales</taxon>
        <taxon>Burkholderiaceae</taxon>
        <taxon>Paraburkholderia</taxon>
    </lineage>
</organism>
<evidence type="ECO:0000313" key="3">
    <source>
        <dbReference type="Proteomes" id="UP000199706"/>
    </source>
</evidence>
<dbReference type="Proteomes" id="UP000199706">
    <property type="component" value="Unassembled WGS sequence"/>
</dbReference>
<feature type="transmembrane region" description="Helical" evidence="1">
    <location>
        <begin position="45"/>
        <end position="65"/>
    </location>
</feature>
<feature type="transmembrane region" description="Helical" evidence="1">
    <location>
        <begin position="71"/>
        <end position="94"/>
    </location>
</feature>
<feature type="transmembrane region" description="Helical" evidence="1">
    <location>
        <begin position="217"/>
        <end position="238"/>
    </location>
</feature>
<name>A0A1G7TMZ4_9BURK</name>
<dbReference type="EMBL" id="FNCJ01000003">
    <property type="protein sequence ID" value="SDG36384.1"/>
    <property type="molecule type" value="Genomic_DNA"/>
</dbReference>